<proteinExistence type="predicted"/>
<dbReference type="EMBL" id="DVOE01000085">
    <property type="protein sequence ID" value="HIU99298.1"/>
    <property type="molecule type" value="Genomic_DNA"/>
</dbReference>
<dbReference type="InterPro" id="IPR009665">
    <property type="entry name" value="YyaC"/>
</dbReference>
<dbReference type="SUPFAM" id="SSF53163">
    <property type="entry name" value="HybD-like"/>
    <property type="match status" value="1"/>
</dbReference>
<protein>
    <submittedName>
        <fullName evidence="1">DUF1256 domain-containing protein</fullName>
    </submittedName>
</protein>
<evidence type="ECO:0000313" key="2">
    <source>
        <dbReference type="Proteomes" id="UP000886857"/>
    </source>
</evidence>
<dbReference type="AlphaFoldDB" id="A0A9D1NAV9"/>
<reference evidence="1" key="2">
    <citation type="journal article" date="2021" name="PeerJ">
        <title>Extensive microbial diversity within the chicken gut microbiome revealed by metagenomics and culture.</title>
        <authorList>
            <person name="Gilroy R."/>
            <person name="Ravi A."/>
            <person name="Getino M."/>
            <person name="Pursley I."/>
            <person name="Horton D.L."/>
            <person name="Alikhan N.F."/>
            <person name="Baker D."/>
            <person name="Gharbi K."/>
            <person name="Hall N."/>
            <person name="Watson M."/>
            <person name="Adriaenssens E.M."/>
            <person name="Foster-Nyarko E."/>
            <person name="Jarju S."/>
            <person name="Secka A."/>
            <person name="Antonio M."/>
            <person name="Oren A."/>
            <person name="Chaudhuri R.R."/>
            <person name="La Ragione R."/>
            <person name="Hildebrand F."/>
            <person name="Pallen M.J."/>
        </authorList>
    </citation>
    <scope>NUCLEOTIDE SEQUENCE</scope>
    <source>
        <strain evidence="1">10406</strain>
    </source>
</reference>
<dbReference type="Pfam" id="PF06866">
    <property type="entry name" value="DUF1256"/>
    <property type="match status" value="1"/>
</dbReference>
<evidence type="ECO:0000313" key="1">
    <source>
        <dbReference type="EMBL" id="HIU99298.1"/>
    </source>
</evidence>
<gene>
    <name evidence="1" type="ORF">IAC73_05605</name>
</gene>
<comment type="caution">
    <text evidence="1">The sequence shown here is derived from an EMBL/GenBank/DDBJ whole genome shotgun (WGS) entry which is preliminary data.</text>
</comment>
<reference evidence="1" key="1">
    <citation type="submission" date="2020-10" db="EMBL/GenBank/DDBJ databases">
        <authorList>
            <person name="Gilroy R."/>
        </authorList>
    </citation>
    <scope>NUCLEOTIDE SEQUENCE</scope>
    <source>
        <strain evidence="1">10406</strain>
    </source>
</reference>
<sequence length="156" mass="16255">MEFSQPVVVVCFGSPSIAGDSLGPEVGTLLRKDPSFPAFVYGTLDRPVTGRNMEEWITFVKEAHKGAVFLAVDACLGDARSLGKISVRGDGVCPAAACGKRKRFGDVGVIGVVGDKSGDPLEELMGADLTLVSALARTITSLIRSALSPAPYAGQE</sequence>
<organism evidence="1 2">
    <name type="scientific">Candidatus Limadaptatus stercoripullorum</name>
    <dbReference type="NCBI Taxonomy" id="2840846"/>
    <lineage>
        <taxon>Bacteria</taxon>
        <taxon>Bacillati</taxon>
        <taxon>Bacillota</taxon>
        <taxon>Clostridia</taxon>
        <taxon>Eubacteriales</taxon>
        <taxon>Candidatus Limadaptatus</taxon>
    </lineage>
</organism>
<dbReference type="Proteomes" id="UP000886857">
    <property type="component" value="Unassembled WGS sequence"/>
</dbReference>
<dbReference type="InterPro" id="IPR023430">
    <property type="entry name" value="Pept_HybD-like_dom_sf"/>
</dbReference>
<accession>A0A9D1NAV9</accession>
<name>A0A9D1NAV9_9FIRM</name>